<accession>A0A5C1K7Y2</accession>
<evidence type="ECO:0000313" key="2">
    <source>
        <dbReference type="Proteomes" id="UP000322144"/>
    </source>
</evidence>
<proteinExistence type="predicted"/>
<dbReference type="GeneID" id="77937087"/>
<protein>
    <submittedName>
        <fullName evidence="1">Uncharacterized protein</fullName>
    </submittedName>
</protein>
<organism evidence="1 2">
    <name type="scientific">Pseudomonas phage vB_PaeM_PS119XW</name>
    <dbReference type="NCBI Taxonomy" id="2601632"/>
    <lineage>
        <taxon>Viruses</taxon>
        <taxon>Duplodnaviria</taxon>
        <taxon>Heunggongvirae</taxon>
        <taxon>Uroviricota</taxon>
        <taxon>Caudoviricetes</taxon>
        <taxon>Chimalliviridae</taxon>
        <taxon>Pawinskivirus</taxon>
        <taxon>Pawinskivirus PS119XW</taxon>
    </lineage>
</organism>
<dbReference type="RefSeq" id="YP_010661077.1">
    <property type="nucleotide sequence ID" value="NC_070882.1"/>
</dbReference>
<reference evidence="1 2" key="1">
    <citation type="submission" date="2019-06" db="EMBL/GenBank/DDBJ databases">
        <title>A distant relative of Phikzvirus genus phages from a therapeutic phage collection.</title>
        <authorList>
            <person name="Hejnowicz M.S."/>
            <person name="Dabrowski K."/>
            <person name="Gawor J."/>
            <person name="Weber-Dabrowska B."/>
            <person name="Gromadka R."/>
            <person name="Lobocka M.B."/>
        </authorList>
    </citation>
    <scope>NUCLEOTIDE SEQUENCE [LARGE SCALE GENOMIC DNA]</scope>
</reference>
<keyword evidence="2" id="KW-1185">Reference proteome</keyword>
<dbReference type="KEGG" id="vg:77937087"/>
<sequence>MQQAFHGETQYNKWSSTIWGRGKRKDVVTNGLYCIVHLGTGKFVMGRSKTVSKDVDQLIARIKGQASPWPKMNRLMEGDPENSNLELLEFPASQAEAKQIEGRIRIALKETKYSYLLLN</sequence>
<dbReference type="EMBL" id="MN103543">
    <property type="protein sequence ID" value="QEM42066.1"/>
    <property type="molecule type" value="Genomic_DNA"/>
</dbReference>
<evidence type="ECO:0000313" key="1">
    <source>
        <dbReference type="EMBL" id="QEM42066.1"/>
    </source>
</evidence>
<name>A0A5C1K7Y2_9CAUD</name>
<dbReference type="Proteomes" id="UP000322144">
    <property type="component" value="Segment"/>
</dbReference>